<gene>
    <name evidence="2" type="ORF">KIW84_056396</name>
</gene>
<evidence type="ECO:0000313" key="3">
    <source>
        <dbReference type="Proteomes" id="UP001058974"/>
    </source>
</evidence>
<sequence>MAHKNVLSLLLFVMLLLINGQGSFARYMIQENVEEIQVAQPYLDGWLKNPLKNQKHIANSNQVYLDGWLKDTRAEKTKSSQDSDQVYLDGWLKDIRAEKPKSTSESNQVYLDGWLKDTRVEKTKSTDDSNQAHV</sequence>
<evidence type="ECO:0000313" key="2">
    <source>
        <dbReference type="EMBL" id="KAI5411277.1"/>
    </source>
</evidence>
<proteinExistence type="predicted"/>
<feature type="non-terminal residue" evidence="2">
    <location>
        <position position="134"/>
    </location>
</feature>
<keyword evidence="3" id="KW-1185">Reference proteome</keyword>
<dbReference type="EMBL" id="JAMSHJ010000005">
    <property type="protein sequence ID" value="KAI5411277.1"/>
    <property type="molecule type" value="Genomic_DNA"/>
</dbReference>
<comment type="caution">
    <text evidence="2">The sequence shown here is derived from an EMBL/GenBank/DDBJ whole genome shotgun (WGS) entry which is preliminary data.</text>
</comment>
<organism evidence="2 3">
    <name type="scientific">Pisum sativum</name>
    <name type="common">Garden pea</name>
    <name type="synonym">Lathyrus oleraceus</name>
    <dbReference type="NCBI Taxonomy" id="3888"/>
    <lineage>
        <taxon>Eukaryota</taxon>
        <taxon>Viridiplantae</taxon>
        <taxon>Streptophyta</taxon>
        <taxon>Embryophyta</taxon>
        <taxon>Tracheophyta</taxon>
        <taxon>Spermatophyta</taxon>
        <taxon>Magnoliopsida</taxon>
        <taxon>eudicotyledons</taxon>
        <taxon>Gunneridae</taxon>
        <taxon>Pentapetalae</taxon>
        <taxon>rosids</taxon>
        <taxon>fabids</taxon>
        <taxon>Fabales</taxon>
        <taxon>Fabaceae</taxon>
        <taxon>Papilionoideae</taxon>
        <taxon>50 kb inversion clade</taxon>
        <taxon>NPAAA clade</taxon>
        <taxon>Hologalegina</taxon>
        <taxon>IRL clade</taxon>
        <taxon>Fabeae</taxon>
        <taxon>Lathyrus</taxon>
    </lineage>
</organism>
<dbReference type="Proteomes" id="UP001058974">
    <property type="component" value="Chromosome 5"/>
</dbReference>
<evidence type="ECO:0000256" key="1">
    <source>
        <dbReference type="SAM" id="SignalP"/>
    </source>
</evidence>
<accession>A0A9D5AGW2</accession>
<dbReference type="AlphaFoldDB" id="A0A9D5AGW2"/>
<dbReference type="Gramene" id="Psat05G0639600-T10">
    <property type="protein sequence ID" value="KAI5411277.1"/>
    <property type="gene ID" value="KIW84_056396"/>
</dbReference>
<protein>
    <submittedName>
        <fullName evidence="2">Uncharacterized protein</fullName>
    </submittedName>
</protein>
<feature type="chain" id="PRO_5039435146" evidence="1">
    <location>
        <begin position="26"/>
        <end position="134"/>
    </location>
</feature>
<name>A0A9D5AGW2_PEA</name>
<keyword evidence="1" id="KW-0732">Signal</keyword>
<feature type="signal peptide" evidence="1">
    <location>
        <begin position="1"/>
        <end position="25"/>
    </location>
</feature>
<reference evidence="2 3" key="1">
    <citation type="journal article" date="2022" name="Nat. Genet.">
        <title>Improved pea reference genome and pan-genome highlight genomic features and evolutionary characteristics.</title>
        <authorList>
            <person name="Yang T."/>
            <person name="Liu R."/>
            <person name="Luo Y."/>
            <person name="Hu S."/>
            <person name="Wang D."/>
            <person name="Wang C."/>
            <person name="Pandey M.K."/>
            <person name="Ge S."/>
            <person name="Xu Q."/>
            <person name="Li N."/>
            <person name="Li G."/>
            <person name="Huang Y."/>
            <person name="Saxena R.K."/>
            <person name="Ji Y."/>
            <person name="Li M."/>
            <person name="Yan X."/>
            <person name="He Y."/>
            <person name="Liu Y."/>
            <person name="Wang X."/>
            <person name="Xiang C."/>
            <person name="Varshney R.K."/>
            <person name="Ding H."/>
            <person name="Gao S."/>
            <person name="Zong X."/>
        </authorList>
    </citation>
    <scope>NUCLEOTIDE SEQUENCE [LARGE SCALE GENOMIC DNA]</scope>
    <source>
        <strain evidence="2 3">cv. Zhongwan 6</strain>
    </source>
</reference>